<dbReference type="Pfam" id="PF02698">
    <property type="entry name" value="DUF218"/>
    <property type="match status" value="1"/>
</dbReference>
<reference evidence="4" key="1">
    <citation type="submission" date="2018-01" db="EMBL/GenBank/DDBJ databases">
        <authorList>
            <person name="Clerissi C."/>
        </authorList>
    </citation>
    <scope>NUCLEOTIDE SEQUENCE</scope>
    <source>
        <strain evidence="4">Cupriavidus taiwanensis STM 8556</strain>
    </source>
</reference>
<proteinExistence type="predicted"/>
<evidence type="ECO:0000313" key="4">
    <source>
        <dbReference type="EMBL" id="SOZ54965.1"/>
    </source>
</evidence>
<evidence type="ECO:0000259" key="3">
    <source>
        <dbReference type="Pfam" id="PF02698"/>
    </source>
</evidence>
<dbReference type="GO" id="GO:0000270">
    <property type="term" value="P:peptidoglycan metabolic process"/>
    <property type="evidence" value="ECO:0007669"/>
    <property type="project" value="TreeGrafter"/>
</dbReference>
<accession>A0A375DYI4</accession>
<protein>
    <recommendedName>
        <fullName evidence="3">DUF218 domain-containing protein</fullName>
    </recommendedName>
</protein>
<dbReference type="InterPro" id="IPR051599">
    <property type="entry name" value="Cell_Envelope_Assoc"/>
</dbReference>
<dbReference type="GO" id="GO:0043164">
    <property type="term" value="P:Gram-negative-bacterium-type cell wall biogenesis"/>
    <property type="evidence" value="ECO:0007669"/>
    <property type="project" value="TreeGrafter"/>
</dbReference>
<feature type="domain" description="DUF218" evidence="3">
    <location>
        <begin position="126"/>
        <end position="260"/>
    </location>
</feature>
<comment type="caution">
    <text evidence="4">The sequence shown here is derived from an EMBL/GenBank/DDBJ whole genome shotgun (WGS) entry which is preliminary data.</text>
</comment>
<keyword evidence="2" id="KW-1133">Transmembrane helix</keyword>
<sequence length="281" mass="30633">MRRNDTLDKNPSPTTTQDMTKARRSPWRIGLKVAGTLLTVYAILLTGIGFYDVGAYTPLGVGVALLALSRYWQAVAHWRAASRWHGQIWAAGWICFATWLLTVALFLHRISSTTDATHYSGPPPAAIIVLGARTASCQLHPILIGRLEEGLTQAQRWPQSKVVVSGGEGSGLGCHEANIMADYLFKNGLSPDRVISEPLSSNTWAGILFSRVLLHGDGVTSKDPVLVVTSDFHVPRARRLARKAGFAAAAVVGTTTPWPIRLNTSLQEYFASINSRVFDEN</sequence>
<keyword evidence="2" id="KW-0812">Transmembrane</keyword>
<organism evidence="4">
    <name type="scientific">Cupriavidus taiwanensis</name>
    <dbReference type="NCBI Taxonomy" id="164546"/>
    <lineage>
        <taxon>Bacteria</taxon>
        <taxon>Pseudomonadati</taxon>
        <taxon>Pseudomonadota</taxon>
        <taxon>Betaproteobacteria</taxon>
        <taxon>Burkholderiales</taxon>
        <taxon>Burkholderiaceae</taxon>
        <taxon>Cupriavidus</taxon>
    </lineage>
</organism>
<dbReference type="PANTHER" id="PTHR30336">
    <property type="entry name" value="INNER MEMBRANE PROTEIN, PROBABLE PERMEASE"/>
    <property type="match status" value="1"/>
</dbReference>
<feature type="transmembrane region" description="Helical" evidence="2">
    <location>
        <begin position="29"/>
        <end position="50"/>
    </location>
</feature>
<dbReference type="CDD" id="cd06259">
    <property type="entry name" value="YdcF-like"/>
    <property type="match status" value="1"/>
</dbReference>
<evidence type="ECO:0000256" key="1">
    <source>
        <dbReference type="SAM" id="MobiDB-lite"/>
    </source>
</evidence>
<feature type="transmembrane region" description="Helical" evidence="2">
    <location>
        <begin position="56"/>
        <end position="76"/>
    </location>
</feature>
<dbReference type="PANTHER" id="PTHR30336:SF4">
    <property type="entry name" value="ENVELOPE BIOGENESIS FACTOR ELYC"/>
    <property type="match status" value="1"/>
</dbReference>
<feature type="region of interest" description="Disordered" evidence="1">
    <location>
        <begin position="1"/>
        <end position="23"/>
    </location>
</feature>
<dbReference type="AlphaFoldDB" id="A0A375DYI4"/>
<dbReference type="EMBL" id="OFTH01000012">
    <property type="protein sequence ID" value="SOZ54965.1"/>
    <property type="molecule type" value="Genomic_DNA"/>
</dbReference>
<dbReference type="Gene3D" id="3.40.50.620">
    <property type="entry name" value="HUPs"/>
    <property type="match status" value="1"/>
</dbReference>
<dbReference type="Proteomes" id="UP000256952">
    <property type="component" value="Chromosome CBM2613_a"/>
</dbReference>
<dbReference type="GO" id="GO:0005886">
    <property type="term" value="C:plasma membrane"/>
    <property type="evidence" value="ECO:0007669"/>
    <property type="project" value="TreeGrafter"/>
</dbReference>
<keyword evidence="2" id="KW-0472">Membrane</keyword>
<gene>
    <name evidence="4" type="ORF">CBM2613_A20009</name>
</gene>
<feature type="compositionally biased region" description="Polar residues" evidence="1">
    <location>
        <begin position="9"/>
        <end position="19"/>
    </location>
</feature>
<feature type="transmembrane region" description="Helical" evidence="2">
    <location>
        <begin position="88"/>
        <end position="107"/>
    </location>
</feature>
<name>A0A375DYI4_9BURK</name>
<evidence type="ECO:0000256" key="2">
    <source>
        <dbReference type="SAM" id="Phobius"/>
    </source>
</evidence>
<dbReference type="InterPro" id="IPR003848">
    <property type="entry name" value="DUF218"/>
</dbReference>
<dbReference type="InterPro" id="IPR014729">
    <property type="entry name" value="Rossmann-like_a/b/a_fold"/>
</dbReference>